<dbReference type="GO" id="GO:0016301">
    <property type="term" value="F:kinase activity"/>
    <property type="evidence" value="ECO:0007669"/>
    <property type="project" value="UniProtKB-KW"/>
</dbReference>
<evidence type="ECO:0000313" key="1">
    <source>
        <dbReference type="EMBL" id="EXU96284.1"/>
    </source>
</evidence>
<dbReference type="HOGENOM" id="CLU_069864_1_0_1"/>
<dbReference type="OrthoDB" id="2906425at2759"/>
<dbReference type="Gene3D" id="3.90.1200.10">
    <property type="match status" value="1"/>
</dbReference>
<evidence type="ECO:0000313" key="2">
    <source>
        <dbReference type="Proteomes" id="UP000030151"/>
    </source>
</evidence>
<dbReference type="PANTHER" id="PTHR21310">
    <property type="entry name" value="AMINOGLYCOSIDE PHOSPHOTRANSFERASE-RELATED-RELATED"/>
    <property type="match status" value="1"/>
</dbReference>
<dbReference type="eggNOG" id="ENOG502SJF8">
    <property type="taxonomic scope" value="Eukaryota"/>
</dbReference>
<accession>A0A014P470</accession>
<keyword evidence="1" id="KW-0808">Transferase</keyword>
<dbReference type="EMBL" id="JELW01000052">
    <property type="protein sequence ID" value="EXU96284.1"/>
    <property type="molecule type" value="Genomic_DNA"/>
</dbReference>
<protein>
    <submittedName>
        <fullName evidence="1">Aminoglycoside 3'-phosphotransferase/choline kinase domain protein</fullName>
    </submittedName>
</protein>
<organism evidence="1 2">
    <name type="scientific">Metarhizium robertsii</name>
    <dbReference type="NCBI Taxonomy" id="568076"/>
    <lineage>
        <taxon>Eukaryota</taxon>
        <taxon>Fungi</taxon>
        <taxon>Dikarya</taxon>
        <taxon>Ascomycota</taxon>
        <taxon>Pezizomycotina</taxon>
        <taxon>Sordariomycetes</taxon>
        <taxon>Hypocreomycetidae</taxon>
        <taxon>Hypocreales</taxon>
        <taxon>Clavicipitaceae</taxon>
        <taxon>Metarhizium</taxon>
    </lineage>
</organism>
<dbReference type="Pfam" id="PF01633">
    <property type="entry name" value="Choline_kinase"/>
    <property type="match status" value="1"/>
</dbReference>
<dbReference type="PANTHER" id="PTHR21310:SF15">
    <property type="entry name" value="AMINOGLYCOSIDE PHOSPHOTRANSFERASE DOMAIN-CONTAINING PROTEIN"/>
    <property type="match status" value="1"/>
</dbReference>
<dbReference type="AlphaFoldDB" id="A0A014P470"/>
<name>A0A014P470_9HYPO</name>
<dbReference type="InterPro" id="IPR011009">
    <property type="entry name" value="Kinase-like_dom_sf"/>
</dbReference>
<keyword evidence="1" id="KW-0418">Kinase</keyword>
<comment type="caution">
    <text evidence="1">The sequence shown here is derived from an EMBL/GenBank/DDBJ whole genome shotgun (WGS) entry which is preliminary data.</text>
</comment>
<dbReference type="Proteomes" id="UP000030151">
    <property type="component" value="Unassembled WGS sequence"/>
</dbReference>
<sequence>MSPPTNAELNKKREENCLQITTDMKYYRVGQTWIKRSLRPSEWQKEDGYMPIPLFSLERVLNEGACLRHLADKTNIPIPKLHACFEDDGAAYLITEYVEGVAMSWLDEGQREVVAKELRTPMKALSNLTHHIWGGPSGLVMPPYRIMQYSDGRPWKMKPRRENNLVFCHNDLSTNNVIVDPRTLKIKAIINWEYAGYYPQRFESAFFQRLGPSIALKGEVDDTEWLHDILSEERI</sequence>
<reference evidence="1 2" key="1">
    <citation type="submission" date="2014-02" db="EMBL/GenBank/DDBJ databases">
        <title>The genome sequence of the entomopathogenic fungus Metarhizium robertsii ARSEF 2575.</title>
        <authorList>
            <person name="Giuliano Garisto Donzelli B."/>
            <person name="Roe B.A."/>
            <person name="Macmil S.L."/>
            <person name="Krasnoff S.B."/>
            <person name="Gibson D.M."/>
        </authorList>
    </citation>
    <scope>NUCLEOTIDE SEQUENCE [LARGE SCALE GENOMIC DNA]</scope>
    <source>
        <strain evidence="1 2">ARSEF 2575</strain>
    </source>
</reference>
<dbReference type="SUPFAM" id="SSF56112">
    <property type="entry name" value="Protein kinase-like (PK-like)"/>
    <property type="match status" value="1"/>
</dbReference>
<dbReference type="CDD" id="cd05120">
    <property type="entry name" value="APH_ChoK_like"/>
    <property type="match status" value="1"/>
</dbReference>
<dbReference type="InterPro" id="IPR051678">
    <property type="entry name" value="AGP_Transferase"/>
</dbReference>
<proteinExistence type="predicted"/>
<gene>
    <name evidence="1" type="ORF">X797_010669</name>
</gene>